<dbReference type="OrthoDB" id="3257613at2759"/>
<reference evidence="3" key="1">
    <citation type="journal article" date="2014" name="Proc. Natl. Acad. Sci. U.S.A.">
        <title>Extensive sampling of basidiomycete genomes demonstrates inadequacy of the white-rot/brown-rot paradigm for wood decay fungi.</title>
        <authorList>
            <person name="Riley R."/>
            <person name="Salamov A.A."/>
            <person name="Brown D.W."/>
            <person name="Nagy L.G."/>
            <person name="Floudas D."/>
            <person name="Held B.W."/>
            <person name="Levasseur A."/>
            <person name="Lombard V."/>
            <person name="Morin E."/>
            <person name="Otillar R."/>
            <person name="Lindquist E.A."/>
            <person name="Sun H."/>
            <person name="LaButti K.M."/>
            <person name="Schmutz J."/>
            <person name="Jabbour D."/>
            <person name="Luo H."/>
            <person name="Baker S.E."/>
            <person name="Pisabarro A.G."/>
            <person name="Walton J.D."/>
            <person name="Blanchette R.A."/>
            <person name="Henrissat B."/>
            <person name="Martin F."/>
            <person name="Cullen D."/>
            <person name="Hibbett D.S."/>
            <person name="Grigoriev I.V."/>
        </authorList>
    </citation>
    <scope>NUCLEOTIDE SEQUENCE [LARGE SCALE GENOMIC DNA]</scope>
    <source>
        <strain evidence="3">MUCL 33604</strain>
    </source>
</reference>
<organism evidence="2 3">
    <name type="scientific">Jaapia argillacea MUCL 33604</name>
    <dbReference type="NCBI Taxonomy" id="933084"/>
    <lineage>
        <taxon>Eukaryota</taxon>
        <taxon>Fungi</taxon>
        <taxon>Dikarya</taxon>
        <taxon>Basidiomycota</taxon>
        <taxon>Agaricomycotina</taxon>
        <taxon>Agaricomycetes</taxon>
        <taxon>Agaricomycetidae</taxon>
        <taxon>Jaapiales</taxon>
        <taxon>Jaapiaceae</taxon>
        <taxon>Jaapia</taxon>
    </lineage>
</organism>
<accession>A0A067PEW3</accession>
<dbReference type="InParanoid" id="A0A067PEW3"/>
<dbReference type="Pfam" id="PF18803">
    <property type="entry name" value="CxC2"/>
    <property type="match status" value="1"/>
</dbReference>
<dbReference type="Proteomes" id="UP000027265">
    <property type="component" value="Unassembled WGS sequence"/>
</dbReference>
<evidence type="ECO:0000313" key="2">
    <source>
        <dbReference type="EMBL" id="KDQ49016.1"/>
    </source>
</evidence>
<proteinExistence type="predicted"/>
<dbReference type="EMBL" id="KL197852">
    <property type="protein sequence ID" value="KDQ49016.1"/>
    <property type="molecule type" value="Genomic_DNA"/>
</dbReference>
<feature type="domain" description="CxC2-like cysteine cluster KDZ transposase-associated" evidence="1">
    <location>
        <begin position="83"/>
        <end position="128"/>
    </location>
</feature>
<name>A0A067PEW3_9AGAM</name>
<evidence type="ECO:0000313" key="3">
    <source>
        <dbReference type="Proteomes" id="UP000027265"/>
    </source>
</evidence>
<keyword evidence="3" id="KW-1185">Reference proteome</keyword>
<protein>
    <recommendedName>
        <fullName evidence="1">CxC2-like cysteine cluster KDZ transposase-associated domain-containing protein</fullName>
    </recommendedName>
</protein>
<evidence type="ECO:0000259" key="1">
    <source>
        <dbReference type="Pfam" id="PF18803"/>
    </source>
</evidence>
<dbReference type="AlphaFoldDB" id="A0A067PEW3"/>
<sequence>MKDLIDAIPELEGFLLECDAYQPLQPKCQCGQPPTVQCIDCLDSVYRCSACTVKSHQSSPLHWVEEWNGSFFEHRGLDNLACYFPATLKQPSTVFTFSLLNHFHPSTLQSKVAAYDYFIVLKHLSNNAFPASQYRKLLRVVRIWRYLMARKRSGHIHGVDDVLPHRKKGLLVPRCYACPEPHFNMPLNWENTPLNKR</sequence>
<gene>
    <name evidence="2" type="ORF">JAAARDRAFT_144062</name>
</gene>
<dbReference type="HOGENOM" id="CLU_003703_1_0_1"/>
<dbReference type="InterPro" id="IPR041457">
    <property type="entry name" value="CxC2_KDZ-assoc"/>
</dbReference>